<dbReference type="RefSeq" id="WP_220230178.1">
    <property type="nucleotide sequence ID" value="NZ_JAICBX010000004.1"/>
</dbReference>
<sequence length="84" mass="8996">MRHYRRVIFAIAAMLAASALTGQALAQNRADCSRAASRVVAQTGGQLLSVQTAKNGNQVVCRVTVLASDQSGKRRTKKTITVRP</sequence>
<dbReference type="EMBL" id="JAICBX010000004">
    <property type="protein sequence ID" value="MBW8639447.1"/>
    <property type="molecule type" value="Genomic_DNA"/>
</dbReference>
<organism evidence="2 3">
    <name type="scientific">Flavimaribacter sediminis</name>
    <dbReference type="NCBI Taxonomy" id="2865987"/>
    <lineage>
        <taxon>Bacteria</taxon>
        <taxon>Pseudomonadati</taxon>
        <taxon>Pseudomonadota</taxon>
        <taxon>Alphaproteobacteria</taxon>
        <taxon>Hyphomicrobiales</taxon>
        <taxon>Rhizobiaceae</taxon>
        <taxon>Flavimaribacter</taxon>
    </lineage>
</organism>
<evidence type="ECO:0000313" key="2">
    <source>
        <dbReference type="EMBL" id="MBW8639447.1"/>
    </source>
</evidence>
<dbReference type="Proteomes" id="UP001196509">
    <property type="component" value="Unassembled WGS sequence"/>
</dbReference>
<gene>
    <name evidence="2" type="ORF">K1W69_19790</name>
</gene>
<feature type="chain" id="PRO_5042030007" evidence="1">
    <location>
        <begin position="27"/>
        <end position="84"/>
    </location>
</feature>
<keyword evidence="1" id="KW-0732">Signal</keyword>
<evidence type="ECO:0000313" key="3">
    <source>
        <dbReference type="Proteomes" id="UP001196509"/>
    </source>
</evidence>
<comment type="caution">
    <text evidence="2">The sequence shown here is derived from an EMBL/GenBank/DDBJ whole genome shotgun (WGS) entry which is preliminary data.</text>
</comment>
<dbReference type="AlphaFoldDB" id="A0AAE2ZRD4"/>
<name>A0AAE2ZRD4_9HYPH</name>
<proteinExistence type="predicted"/>
<evidence type="ECO:0000256" key="1">
    <source>
        <dbReference type="SAM" id="SignalP"/>
    </source>
</evidence>
<feature type="signal peptide" evidence="1">
    <location>
        <begin position="1"/>
        <end position="26"/>
    </location>
</feature>
<reference evidence="2" key="1">
    <citation type="submission" date="2021-08" db="EMBL/GenBank/DDBJ databases">
        <title>Hoeflea bacterium WL0058 sp. nov., isolated from the sediment.</title>
        <authorList>
            <person name="Wang L."/>
            <person name="Zhang D."/>
        </authorList>
    </citation>
    <scope>NUCLEOTIDE SEQUENCE</scope>
    <source>
        <strain evidence="2">WL0058</strain>
    </source>
</reference>
<accession>A0AAE2ZRD4</accession>
<keyword evidence="3" id="KW-1185">Reference proteome</keyword>
<protein>
    <submittedName>
        <fullName evidence="2">Uncharacterized protein</fullName>
    </submittedName>
</protein>